<dbReference type="InterPro" id="IPR045853">
    <property type="entry name" value="Pep_chain_release_fac_I_sf"/>
</dbReference>
<comment type="function">
    <text evidence="1 6">Peptide chain release factor 1 directs the termination of translation in response to the peptide chain termination codons UAG and UAA.</text>
</comment>
<evidence type="ECO:0000256" key="1">
    <source>
        <dbReference type="ARBA" id="ARBA00002986"/>
    </source>
</evidence>
<evidence type="ECO:0000256" key="4">
    <source>
        <dbReference type="ARBA" id="ARBA00022917"/>
    </source>
</evidence>
<dbReference type="Gene3D" id="3.30.160.20">
    <property type="match status" value="1"/>
</dbReference>
<keyword evidence="10" id="KW-1185">Reference proteome</keyword>
<evidence type="ECO:0000313" key="9">
    <source>
        <dbReference type="EMBL" id="BAP39584.1"/>
    </source>
</evidence>
<feature type="coiled-coil region" evidence="7">
    <location>
        <begin position="113"/>
        <end position="143"/>
    </location>
</feature>
<evidence type="ECO:0000256" key="3">
    <source>
        <dbReference type="ARBA" id="ARBA00022481"/>
    </source>
</evidence>
<dbReference type="EMBL" id="AP014631">
    <property type="protein sequence ID" value="BAP39584.1"/>
    <property type="molecule type" value="Genomic_DNA"/>
</dbReference>
<evidence type="ECO:0000256" key="2">
    <source>
        <dbReference type="ARBA" id="ARBA00010835"/>
    </source>
</evidence>
<dbReference type="NCBIfam" id="NF001859">
    <property type="entry name" value="PRK00591.1"/>
    <property type="match status" value="1"/>
</dbReference>
<dbReference type="InterPro" id="IPR000352">
    <property type="entry name" value="Pep_chain_release_fac_I"/>
</dbReference>
<reference evidence="10" key="1">
    <citation type="journal article" date="2014" name="Genome Announc.">
        <title>Complete Genome Sequence of Mycoplasma canadense Strain HAZ 360_1 from Bovine Mastitic Milk in Japan.</title>
        <authorList>
            <person name="Hata E."/>
        </authorList>
    </citation>
    <scope>NUCLEOTIDE SEQUENCE [LARGE SCALE GENOMIC DNA]</scope>
    <source>
        <strain evidence="10">HAZ360_1</strain>
    </source>
</reference>
<dbReference type="Pfam" id="PF03462">
    <property type="entry name" value="PCRF"/>
    <property type="match status" value="1"/>
</dbReference>
<dbReference type="AlphaFoldDB" id="A0A077LBT0"/>
<evidence type="ECO:0000256" key="6">
    <source>
        <dbReference type="HAMAP-Rule" id="MF_00093"/>
    </source>
</evidence>
<evidence type="ECO:0000313" key="10">
    <source>
        <dbReference type="Proteomes" id="UP000031641"/>
    </source>
</evidence>
<dbReference type="SMART" id="SM00937">
    <property type="entry name" value="PCRF"/>
    <property type="match status" value="1"/>
</dbReference>
<dbReference type="PROSITE" id="PS00745">
    <property type="entry name" value="RF_PROK_I"/>
    <property type="match status" value="1"/>
</dbReference>
<comment type="subcellular location">
    <subcellularLocation>
        <location evidence="6">Cytoplasm</location>
    </subcellularLocation>
</comment>
<sequence>MEVLCPWAMTAFIIDNYYIKKCSLFLIILYYLKYTYIHMEKTMYESLCSIKKQYLELEQKLNDPEVYNNIKQYTKISKEKAEIEDIYLNFTKYQNIEELYLLSKDILANEKDIELVELARNDIDNQIEQLKELEEKIKELLIPVDENDKRDVIVEIRGAAGGDEANIFSGDLYKMYQKYCEDKGFKIKIIDYTYGSAGGFSQIVFSIKGEKVFSKMKFERGVHRVQRVPATETQGRVHTSTSTVTVLPEIDDDVNIVIKPDDIEIDVFRSSGAGGQSVNTTDSAVRITHKPSGIVVTSQDERSQIQNKETALKVLKSRLYQIEIQKREDEESGLRKLAGTGDRSEKIRTYNYPQDRVTDHRIGFSTSLKVVMEGELDKIIEALIADEKAKKIQEAGL</sequence>
<keyword evidence="6" id="KW-0963">Cytoplasm</keyword>
<dbReference type="PANTHER" id="PTHR43804">
    <property type="entry name" value="LD18447P"/>
    <property type="match status" value="1"/>
</dbReference>
<dbReference type="HAMAP" id="MF_00093">
    <property type="entry name" value="Rel_fac_1"/>
    <property type="match status" value="1"/>
</dbReference>
<keyword evidence="3 6" id="KW-0488">Methylation</keyword>
<dbReference type="Proteomes" id="UP000031641">
    <property type="component" value="Chromosome"/>
</dbReference>
<dbReference type="GO" id="GO:0005737">
    <property type="term" value="C:cytoplasm"/>
    <property type="evidence" value="ECO:0007669"/>
    <property type="project" value="UniProtKB-SubCell"/>
</dbReference>
<dbReference type="Gene3D" id="6.10.140.1950">
    <property type="match status" value="1"/>
</dbReference>
<dbReference type="PANTHER" id="PTHR43804:SF7">
    <property type="entry name" value="LD18447P"/>
    <property type="match status" value="1"/>
</dbReference>
<evidence type="ECO:0000256" key="5">
    <source>
        <dbReference type="ARBA" id="ARBA00050039"/>
    </source>
</evidence>
<dbReference type="FunFam" id="3.30.160.20:FF:000004">
    <property type="entry name" value="Peptide chain release factor 1"/>
    <property type="match status" value="1"/>
</dbReference>
<keyword evidence="4 6" id="KW-0648">Protein biosynthesis</keyword>
<keyword evidence="7" id="KW-0175">Coiled coil</keyword>
<accession>A0A077LBT0</accession>
<dbReference type="InterPro" id="IPR005139">
    <property type="entry name" value="PCRF"/>
</dbReference>
<comment type="similarity">
    <text evidence="2 6">Belongs to the prokaryotic/mitochondrial release factor family.</text>
</comment>
<evidence type="ECO:0000256" key="7">
    <source>
        <dbReference type="SAM" id="Coils"/>
    </source>
</evidence>
<dbReference type="KEGG" id="mcan:MCAN360_0438"/>
<feature type="modified residue" description="N5-methylglutamine" evidence="6">
    <location>
        <position position="276"/>
    </location>
</feature>
<dbReference type="InterPro" id="IPR004373">
    <property type="entry name" value="RF-1"/>
</dbReference>
<dbReference type="FunFam" id="3.30.70.1660:FF:000002">
    <property type="entry name" value="Peptide chain release factor 1"/>
    <property type="match status" value="1"/>
</dbReference>
<feature type="domain" description="Prokaryotic-type class I peptide chain release factors" evidence="8">
    <location>
        <begin position="269"/>
        <end position="285"/>
    </location>
</feature>
<gene>
    <name evidence="6 9" type="primary">prfA</name>
    <name evidence="9" type="ORF">MCAN360_0438</name>
</gene>
<protein>
    <recommendedName>
        <fullName evidence="5 6">Peptide chain release factor 1</fullName>
        <shortName evidence="6">RF-1</shortName>
    </recommendedName>
</protein>
<dbReference type="Pfam" id="PF00472">
    <property type="entry name" value="RF-1"/>
    <property type="match status" value="1"/>
</dbReference>
<organism evidence="9 10">
    <name type="scientific">Metamycoplasma canadense</name>
    <dbReference type="NCBI Taxonomy" id="29554"/>
    <lineage>
        <taxon>Bacteria</taxon>
        <taxon>Bacillati</taxon>
        <taxon>Mycoplasmatota</taxon>
        <taxon>Mycoplasmoidales</taxon>
        <taxon>Metamycoplasmataceae</taxon>
        <taxon>Metamycoplasma</taxon>
    </lineage>
</organism>
<dbReference type="HOGENOM" id="CLU_036856_0_1_14"/>
<dbReference type="Gene3D" id="3.30.70.1660">
    <property type="match status" value="1"/>
</dbReference>
<dbReference type="NCBIfam" id="TIGR00019">
    <property type="entry name" value="prfA"/>
    <property type="match status" value="1"/>
</dbReference>
<name>A0A077LBT0_9BACT</name>
<dbReference type="InterPro" id="IPR050057">
    <property type="entry name" value="Prokaryotic/Mito_RF"/>
</dbReference>
<dbReference type="GO" id="GO:0016149">
    <property type="term" value="F:translation release factor activity, codon specific"/>
    <property type="evidence" value="ECO:0007669"/>
    <property type="project" value="UniProtKB-UniRule"/>
</dbReference>
<evidence type="ECO:0000259" key="8">
    <source>
        <dbReference type="PROSITE" id="PS00745"/>
    </source>
</evidence>
<dbReference type="SUPFAM" id="SSF75620">
    <property type="entry name" value="Release factor"/>
    <property type="match status" value="1"/>
</dbReference>
<proteinExistence type="inferred from homology"/>
<comment type="PTM">
    <text evidence="6">Methylated by PrmC. Methylation increases the termination efficiency of RF1.</text>
</comment>
<dbReference type="STRING" id="29554.MCAN360_0438"/>